<feature type="compositionally biased region" description="Polar residues" evidence="1">
    <location>
        <begin position="84"/>
        <end position="93"/>
    </location>
</feature>
<feature type="region of interest" description="Disordered" evidence="1">
    <location>
        <begin position="1"/>
        <end position="45"/>
    </location>
</feature>
<protein>
    <submittedName>
        <fullName evidence="2">Uncharacterized protein</fullName>
    </submittedName>
</protein>
<dbReference type="AlphaFoldDB" id="A0AAQ3NEA0"/>
<feature type="non-terminal residue" evidence="2">
    <location>
        <position position="1"/>
    </location>
</feature>
<proteinExistence type="predicted"/>
<keyword evidence="3" id="KW-1185">Reference proteome</keyword>
<dbReference type="EMBL" id="CP144695">
    <property type="protein sequence ID" value="WVZ07108.1"/>
    <property type="molecule type" value="Genomic_DNA"/>
</dbReference>
<evidence type="ECO:0000256" key="1">
    <source>
        <dbReference type="SAM" id="MobiDB-lite"/>
    </source>
</evidence>
<sequence>LANDPPPSESSCANDPPPPPESHRPSEEVSSLHPPTHPVPPQSRLIAGVKRENPRRRSYAAVFSPPSPPCRRRWRTKYTHFLRSSQPPSTVLVSSECRRSSAGVP</sequence>
<name>A0AAQ3NEA0_VIGMU</name>
<evidence type="ECO:0000313" key="3">
    <source>
        <dbReference type="Proteomes" id="UP001374535"/>
    </source>
</evidence>
<gene>
    <name evidence="2" type="ORF">V8G54_020454</name>
</gene>
<organism evidence="2 3">
    <name type="scientific">Vigna mungo</name>
    <name type="common">Black gram</name>
    <name type="synonym">Phaseolus mungo</name>
    <dbReference type="NCBI Taxonomy" id="3915"/>
    <lineage>
        <taxon>Eukaryota</taxon>
        <taxon>Viridiplantae</taxon>
        <taxon>Streptophyta</taxon>
        <taxon>Embryophyta</taxon>
        <taxon>Tracheophyta</taxon>
        <taxon>Spermatophyta</taxon>
        <taxon>Magnoliopsida</taxon>
        <taxon>eudicotyledons</taxon>
        <taxon>Gunneridae</taxon>
        <taxon>Pentapetalae</taxon>
        <taxon>rosids</taxon>
        <taxon>fabids</taxon>
        <taxon>Fabales</taxon>
        <taxon>Fabaceae</taxon>
        <taxon>Papilionoideae</taxon>
        <taxon>50 kb inversion clade</taxon>
        <taxon>NPAAA clade</taxon>
        <taxon>indigoferoid/millettioid clade</taxon>
        <taxon>Phaseoleae</taxon>
        <taxon>Vigna</taxon>
    </lineage>
</organism>
<feature type="region of interest" description="Disordered" evidence="1">
    <location>
        <begin position="84"/>
        <end position="105"/>
    </location>
</feature>
<evidence type="ECO:0000313" key="2">
    <source>
        <dbReference type="EMBL" id="WVZ07108.1"/>
    </source>
</evidence>
<reference evidence="2 3" key="1">
    <citation type="journal article" date="2023" name="Life. Sci Alliance">
        <title>Evolutionary insights into 3D genome organization and epigenetic landscape of Vigna mungo.</title>
        <authorList>
            <person name="Junaid A."/>
            <person name="Singh B."/>
            <person name="Bhatia S."/>
        </authorList>
    </citation>
    <scope>NUCLEOTIDE SEQUENCE [LARGE SCALE GENOMIC DNA]</scope>
    <source>
        <strain evidence="2">Urdbean</strain>
    </source>
</reference>
<accession>A0AAQ3NEA0</accession>
<dbReference type="Proteomes" id="UP001374535">
    <property type="component" value="Chromosome 6"/>
</dbReference>